<dbReference type="SUPFAM" id="SSF52172">
    <property type="entry name" value="CheY-like"/>
    <property type="match status" value="1"/>
</dbReference>
<evidence type="ECO:0000259" key="7">
    <source>
        <dbReference type="PROSITE" id="PS50110"/>
    </source>
</evidence>
<keyword evidence="2" id="KW-0805">Transcription regulation</keyword>
<dbReference type="AlphaFoldDB" id="A0A2A3Z0V8"/>
<sequence>MRIVIAEDAALIRAGLSEILTSAGHEITGEVCDATELENVMREHAETSSLPDLVVSDVRMPPTNADDGLEAAVRLREKHPDLPIVLLSAYIGGPYLRRLVQNEASQGGIGYLLKERVSHVREFLQSLDVVASGGFVIDPEVLHAAMHNEQDEYPGGRLTEKERQVIEFMSRGLSNAQISDQLSISAQGTSKHIASIFQKMGLHADEDNRRVRAILRWLRT</sequence>
<dbReference type="PROSITE" id="PS50110">
    <property type="entry name" value="RESPONSE_REGULATORY"/>
    <property type="match status" value="1"/>
</dbReference>
<dbReference type="InterPro" id="IPR039420">
    <property type="entry name" value="WalR-like"/>
</dbReference>
<dbReference type="PRINTS" id="PR00038">
    <property type="entry name" value="HTHLUXR"/>
</dbReference>
<dbReference type="InterPro" id="IPR011006">
    <property type="entry name" value="CheY-like_superfamily"/>
</dbReference>
<evidence type="ECO:0000256" key="1">
    <source>
        <dbReference type="ARBA" id="ARBA00022553"/>
    </source>
</evidence>
<dbReference type="SMART" id="SM00421">
    <property type="entry name" value="HTH_LUXR"/>
    <property type="match status" value="1"/>
</dbReference>
<dbReference type="Proteomes" id="UP000217564">
    <property type="component" value="Unassembled WGS sequence"/>
</dbReference>
<feature type="domain" description="Response regulatory" evidence="7">
    <location>
        <begin position="2"/>
        <end position="129"/>
    </location>
</feature>
<dbReference type="CDD" id="cd17535">
    <property type="entry name" value="REC_NarL-like"/>
    <property type="match status" value="1"/>
</dbReference>
<reference evidence="8 10" key="1">
    <citation type="journal article" date="2017" name="Elife">
        <title>Extensive horizontal gene transfer in cheese-associated bacteria.</title>
        <authorList>
            <person name="Bonham K.S."/>
            <person name="Wolfe B.E."/>
            <person name="Dutton R.J."/>
        </authorList>
    </citation>
    <scope>NUCLEOTIDE SEQUENCE [LARGE SCALE GENOMIC DNA]</scope>
    <source>
        <strain evidence="8 10">947_7</strain>
    </source>
</reference>
<evidence type="ECO:0000313" key="8">
    <source>
        <dbReference type="EMBL" id="PCC45157.1"/>
    </source>
</evidence>
<dbReference type="PANTHER" id="PTHR43214:SF24">
    <property type="entry name" value="TRANSCRIPTIONAL REGULATORY PROTEIN NARL-RELATED"/>
    <property type="match status" value="1"/>
</dbReference>
<dbReference type="GO" id="GO:0003677">
    <property type="term" value="F:DNA binding"/>
    <property type="evidence" value="ECO:0007669"/>
    <property type="project" value="UniProtKB-KW"/>
</dbReference>
<dbReference type="InterPro" id="IPR058245">
    <property type="entry name" value="NreC/VraR/RcsB-like_REC"/>
</dbReference>
<evidence type="ECO:0000256" key="3">
    <source>
        <dbReference type="ARBA" id="ARBA00023125"/>
    </source>
</evidence>
<evidence type="ECO:0000313" key="9">
    <source>
        <dbReference type="EMBL" id="TGD36402.1"/>
    </source>
</evidence>
<dbReference type="Proteomes" id="UP000297736">
    <property type="component" value="Unassembled WGS sequence"/>
</dbReference>
<dbReference type="GO" id="GO:0000160">
    <property type="term" value="P:phosphorelay signal transduction system"/>
    <property type="evidence" value="ECO:0007669"/>
    <property type="project" value="InterPro"/>
</dbReference>
<dbReference type="InterPro" id="IPR001789">
    <property type="entry name" value="Sig_transdc_resp-reg_receiver"/>
</dbReference>
<evidence type="ECO:0000313" key="10">
    <source>
        <dbReference type="Proteomes" id="UP000217564"/>
    </source>
</evidence>
<evidence type="ECO:0000256" key="4">
    <source>
        <dbReference type="ARBA" id="ARBA00023163"/>
    </source>
</evidence>
<dbReference type="InterPro" id="IPR016032">
    <property type="entry name" value="Sig_transdc_resp-reg_C-effctor"/>
</dbReference>
<keyword evidence="4" id="KW-0804">Transcription</keyword>
<feature type="domain" description="HTH luxR-type" evidence="6">
    <location>
        <begin position="151"/>
        <end position="220"/>
    </location>
</feature>
<evidence type="ECO:0000313" key="11">
    <source>
        <dbReference type="Proteomes" id="UP000297736"/>
    </source>
</evidence>
<dbReference type="RefSeq" id="WP_096162994.1">
    <property type="nucleotide sequence ID" value="NZ_JABUXY010000036.1"/>
</dbReference>
<dbReference type="Pfam" id="PF00072">
    <property type="entry name" value="Response_reg"/>
    <property type="match status" value="1"/>
</dbReference>
<dbReference type="GO" id="GO:0006355">
    <property type="term" value="P:regulation of DNA-templated transcription"/>
    <property type="evidence" value="ECO:0007669"/>
    <property type="project" value="InterPro"/>
</dbReference>
<evidence type="ECO:0000256" key="5">
    <source>
        <dbReference type="PROSITE-ProRule" id="PRU00169"/>
    </source>
</evidence>
<proteinExistence type="predicted"/>
<dbReference type="Gene3D" id="3.40.50.2300">
    <property type="match status" value="1"/>
</dbReference>
<dbReference type="EMBL" id="RHFF01000037">
    <property type="protein sequence ID" value="TGD36402.1"/>
    <property type="molecule type" value="Genomic_DNA"/>
</dbReference>
<gene>
    <name evidence="8" type="ORF">CIK64_17175</name>
    <name evidence="9" type="ORF">EB834_19865</name>
</gene>
<organism evidence="8 10">
    <name type="scientific">Brevibacterium aurantiacum</name>
    <dbReference type="NCBI Taxonomy" id="273384"/>
    <lineage>
        <taxon>Bacteria</taxon>
        <taxon>Bacillati</taxon>
        <taxon>Actinomycetota</taxon>
        <taxon>Actinomycetes</taxon>
        <taxon>Micrococcales</taxon>
        <taxon>Brevibacteriaceae</taxon>
        <taxon>Brevibacterium</taxon>
    </lineage>
</organism>
<dbReference type="InterPro" id="IPR000792">
    <property type="entry name" value="Tscrpt_reg_LuxR_C"/>
</dbReference>
<keyword evidence="3 9" id="KW-0238">DNA-binding</keyword>
<comment type="caution">
    <text evidence="8">The sequence shown here is derived from an EMBL/GenBank/DDBJ whole genome shotgun (WGS) entry which is preliminary data.</text>
</comment>
<dbReference type="PANTHER" id="PTHR43214">
    <property type="entry name" value="TWO-COMPONENT RESPONSE REGULATOR"/>
    <property type="match status" value="1"/>
</dbReference>
<evidence type="ECO:0000259" key="6">
    <source>
        <dbReference type="PROSITE" id="PS50043"/>
    </source>
</evidence>
<keyword evidence="1 5" id="KW-0597">Phosphoprotein</keyword>
<feature type="modified residue" description="4-aspartylphosphate" evidence="5">
    <location>
        <position position="57"/>
    </location>
</feature>
<reference evidence="9 11" key="2">
    <citation type="submission" date="2018-10" db="EMBL/GenBank/DDBJ databases">
        <title>Brevibacterium genomes from Austrain hard cheese rinds.</title>
        <authorList>
            <person name="Anast J.M."/>
            <person name="Dzieciol M."/>
            <person name="Schultz D.L."/>
            <person name="Mann E."/>
            <person name="Wagner M."/>
            <person name="Schmitz-Esser S."/>
        </authorList>
    </citation>
    <scope>NUCLEOTIDE SEQUENCE [LARGE SCALE GENOMIC DNA]</scope>
    <source>
        <strain evidence="9 11">L261</strain>
    </source>
</reference>
<dbReference type="EMBL" id="NRGP01000029">
    <property type="protein sequence ID" value="PCC45157.1"/>
    <property type="molecule type" value="Genomic_DNA"/>
</dbReference>
<dbReference type="CDD" id="cd06170">
    <property type="entry name" value="LuxR_C_like"/>
    <property type="match status" value="1"/>
</dbReference>
<name>A0A2A3Z0V8_BREAU</name>
<dbReference type="Pfam" id="PF00196">
    <property type="entry name" value="GerE"/>
    <property type="match status" value="1"/>
</dbReference>
<dbReference type="PROSITE" id="PS50043">
    <property type="entry name" value="HTH_LUXR_2"/>
    <property type="match status" value="1"/>
</dbReference>
<accession>A0A2A3Z0V8</accession>
<dbReference type="SMART" id="SM00448">
    <property type="entry name" value="REC"/>
    <property type="match status" value="1"/>
</dbReference>
<dbReference type="SUPFAM" id="SSF46894">
    <property type="entry name" value="C-terminal effector domain of the bipartite response regulators"/>
    <property type="match status" value="1"/>
</dbReference>
<protein>
    <submittedName>
        <fullName evidence="9">DNA-binding response regulator</fullName>
    </submittedName>
</protein>
<evidence type="ECO:0000256" key="2">
    <source>
        <dbReference type="ARBA" id="ARBA00023015"/>
    </source>
</evidence>